<gene>
    <name evidence="10" type="ORF">THRCLA_09855</name>
</gene>
<feature type="transmembrane region" description="Helical" evidence="8">
    <location>
        <begin position="20"/>
        <end position="43"/>
    </location>
</feature>
<dbReference type="STRING" id="74557.A0A1V9YTW9"/>
<dbReference type="PANTHER" id="PTHR22883">
    <property type="entry name" value="ZINC FINGER DHHC DOMAIN CONTAINING PROTEIN"/>
    <property type="match status" value="1"/>
</dbReference>
<comment type="domain">
    <text evidence="8">The DHHC domain is required for palmitoyltransferase activity.</text>
</comment>
<evidence type="ECO:0000256" key="7">
    <source>
        <dbReference type="ARBA" id="ARBA00038298"/>
    </source>
</evidence>
<feature type="domain" description="Palmitoyltransferase DHHC" evidence="9">
    <location>
        <begin position="116"/>
        <end position="146"/>
    </location>
</feature>
<comment type="caution">
    <text evidence="10">The sequence shown here is derived from an EMBL/GenBank/DDBJ whole genome shotgun (WGS) entry which is preliminary data.</text>
</comment>
<dbReference type="EMBL" id="JNBS01002812">
    <property type="protein sequence ID" value="OQR89215.1"/>
    <property type="molecule type" value="Genomic_DNA"/>
</dbReference>
<keyword evidence="2 8" id="KW-0808">Transferase</keyword>
<dbReference type="PROSITE" id="PS50216">
    <property type="entry name" value="DHHC"/>
    <property type="match status" value="1"/>
</dbReference>
<evidence type="ECO:0000313" key="10">
    <source>
        <dbReference type="EMBL" id="OQR89215.1"/>
    </source>
</evidence>
<dbReference type="Proteomes" id="UP000243217">
    <property type="component" value="Unassembled WGS sequence"/>
</dbReference>
<evidence type="ECO:0000256" key="3">
    <source>
        <dbReference type="ARBA" id="ARBA00022692"/>
    </source>
</evidence>
<reference evidence="10 11" key="1">
    <citation type="journal article" date="2014" name="Genome Biol. Evol.">
        <title>The secreted proteins of Achlya hypogyna and Thraustotheca clavata identify the ancestral oomycete secretome and reveal gene acquisitions by horizontal gene transfer.</title>
        <authorList>
            <person name="Misner I."/>
            <person name="Blouin N."/>
            <person name="Leonard G."/>
            <person name="Richards T.A."/>
            <person name="Lane C.E."/>
        </authorList>
    </citation>
    <scope>NUCLEOTIDE SEQUENCE [LARGE SCALE GENOMIC DNA]</scope>
    <source>
        <strain evidence="10 11">ATCC 34112</strain>
    </source>
</reference>
<keyword evidence="6 8" id="KW-0012">Acyltransferase</keyword>
<evidence type="ECO:0000256" key="2">
    <source>
        <dbReference type="ARBA" id="ARBA00022679"/>
    </source>
</evidence>
<dbReference type="OrthoDB" id="331948at2759"/>
<dbReference type="GO" id="GO:0005794">
    <property type="term" value="C:Golgi apparatus"/>
    <property type="evidence" value="ECO:0007669"/>
    <property type="project" value="TreeGrafter"/>
</dbReference>
<dbReference type="GO" id="GO:0005783">
    <property type="term" value="C:endoplasmic reticulum"/>
    <property type="evidence" value="ECO:0007669"/>
    <property type="project" value="TreeGrafter"/>
</dbReference>
<dbReference type="Pfam" id="PF01529">
    <property type="entry name" value="DHHC"/>
    <property type="match status" value="1"/>
</dbReference>
<evidence type="ECO:0000256" key="6">
    <source>
        <dbReference type="ARBA" id="ARBA00023315"/>
    </source>
</evidence>
<dbReference type="InterPro" id="IPR039859">
    <property type="entry name" value="PFA4/ZDH16/20/ERF2-like"/>
</dbReference>
<evidence type="ECO:0000313" key="11">
    <source>
        <dbReference type="Proteomes" id="UP000243217"/>
    </source>
</evidence>
<dbReference type="GO" id="GO:0019706">
    <property type="term" value="F:protein-cysteine S-palmitoyltransferase activity"/>
    <property type="evidence" value="ECO:0007669"/>
    <property type="project" value="UniProtKB-EC"/>
</dbReference>
<proteinExistence type="inferred from homology"/>
<dbReference type="GO" id="GO:0006612">
    <property type="term" value="P:protein targeting to membrane"/>
    <property type="evidence" value="ECO:0007669"/>
    <property type="project" value="TreeGrafter"/>
</dbReference>
<sequence>MVEQDDIHVARKKIIYARLWWLLFHGGDYFWLLYSGTWSAYFYHESSSFDVVSCTFVTLIAILNLLVYIKLQCSCPGFVPQSTDNEHSAIESYDTDVLLLEKNMNEAVYDVESGRELHYCDICHIHQPLRAKHCKDCGRCIQHYDHQYVVYFFYGFIQ</sequence>
<protein>
    <recommendedName>
        <fullName evidence="8">Palmitoyltransferase</fullName>
        <ecNumber evidence="8">2.3.1.225</ecNumber>
    </recommendedName>
</protein>
<keyword evidence="4 8" id="KW-1133">Transmembrane helix</keyword>
<accession>A0A1V9YTW9</accession>
<dbReference type="InterPro" id="IPR001594">
    <property type="entry name" value="Palmitoyltrfase_DHHC"/>
</dbReference>
<organism evidence="10 11">
    <name type="scientific">Thraustotheca clavata</name>
    <dbReference type="NCBI Taxonomy" id="74557"/>
    <lineage>
        <taxon>Eukaryota</taxon>
        <taxon>Sar</taxon>
        <taxon>Stramenopiles</taxon>
        <taxon>Oomycota</taxon>
        <taxon>Saprolegniomycetes</taxon>
        <taxon>Saprolegniales</taxon>
        <taxon>Achlyaceae</taxon>
        <taxon>Thraustotheca</taxon>
    </lineage>
</organism>
<feature type="transmembrane region" description="Helical" evidence="8">
    <location>
        <begin position="49"/>
        <end position="69"/>
    </location>
</feature>
<dbReference type="EC" id="2.3.1.225" evidence="8"/>
<evidence type="ECO:0000259" key="9">
    <source>
        <dbReference type="Pfam" id="PF01529"/>
    </source>
</evidence>
<dbReference type="GO" id="GO:0016020">
    <property type="term" value="C:membrane"/>
    <property type="evidence" value="ECO:0007669"/>
    <property type="project" value="UniProtKB-SubCell"/>
</dbReference>
<keyword evidence="5 8" id="KW-0472">Membrane</keyword>
<name>A0A1V9YTW9_9STRA</name>
<keyword evidence="3 8" id="KW-0812">Transmembrane</keyword>
<evidence type="ECO:0000256" key="1">
    <source>
        <dbReference type="ARBA" id="ARBA00004141"/>
    </source>
</evidence>
<dbReference type="PANTHER" id="PTHR22883:SF23">
    <property type="entry name" value="PALMITOYLTRANSFERASE ZDHHC6"/>
    <property type="match status" value="1"/>
</dbReference>
<comment type="subcellular location">
    <subcellularLocation>
        <location evidence="1">Membrane</location>
        <topology evidence="1">Multi-pass membrane protein</topology>
    </subcellularLocation>
</comment>
<evidence type="ECO:0000256" key="4">
    <source>
        <dbReference type="ARBA" id="ARBA00022989"/>
    </source>
</evidence>
<evidence type="ECO:0000256" key="5">
    <source>
        <dbReference type="ARBA" id="ARBA00023136"/>
    </source>
</evidence>
<comment type="similarity">
    <text evidence="7">Belongs to the DHHC palmitoyltransferase family. PFA5 subfamily.</text>
</comment>
<evidence type="ECO:0000256" key="8">
    <source>
        <dbReference type="RuleBase" id="RU079119"/>
    </source>
</evidence>
<comment type="catalytic activity">
    <reaction evidence="8">
        <text>L-cysteinyl-[protein] + hexadecanoyl-CoA = S-hexadecanoyl-L-cysteinyl-[protein] + CoA</text>
        <dbReference type="Rhea" id="RHEA:36683"/>
        <dbReference type="Rhea" id="RHEA-COMP:10131"/>
        <dbReference type="Rhea" id="RHEA-COMP:11032"/>
        <dbReference type="ChEBI" id="CHEBI:29950"/>
        <dbReference type="ChEBI" id="CHEBI:57287"/>
        <dbReference type="ChEBI" id="CHEBI:57379"/>
        <dbReference type="ChEBI" id="CHEBI:74151"/>
        <dbReference type="EC" id="2.3.1.225"/>
    </reaction>
</comment>
<keyword evidence="11" id="KW-1185">Reference proteome</keyword>
<dbReference type="AlphaFoldDB" id="A0A1V9YTW9"/>